<keyword evidence="3" id="KW-1185">Reference proteome</keyword>
<dbReference type="STRING" id="1255658.FM114_10675"/>
<dbReference type="AlphaFoldDB" id="A0A1R4K0K0"/>
<evidence type="ECO:0000313" key="3">
    <source>
        <dbReference type="Proteomes" id="UP000188342"/>
    </source>
</evidence>
<dbReference type="EMBL" id="FUKQ01000040">
    <property type="protein sequence ID" value="SJN37870.1"/>
    <property type="molecule type" value="Genomic_DNA"/>
</dbReference>
<reference evidence="2 3" key="1">
    <citation type="submission" date="2017-02" db="EMBL/GenBank/DDBJ databases">
        <authorList>
            <person name="Peterson S.W."/>
        </authorList>
    </citation>
    <scope>NUCLEOTIDE SEQUENCE [LARGE SCALE GENOMIC DNA]</scope>
    <source>
        <strain evidence="2 3">LSP_Lj1</strain>
    </source>
</reference>
<evidence type="ECO:0000256" key="1">
    <source>
        <dbReference type="SAM" id="MobiDB-lite"/>
    </source>
</evidence>
<accession>A0A1R4K0K0</accession>
<gene>
    <name evidence="2" type="ORF">FM114_10675</name>
</gene>
<name>A0A1R4K0K0_9ACTN</name>
<sequence length="71" mass="7989">MTALEHEEHDGLLGTRQTVRLTEAEAEELRGRITELVRDVTSRSRAHSPGDGSRSWMISTNMDPDLRGRTV</sequence>
<dbReference type="Proteomes" id="UP000188342">
    <property type="component" value="Unassembled WGS sequence"/>
</dbReference>
<dbReference type="RefSeq" id="WP_094765143.1">
    <property type="nucleotide sequence ID" value="NZ_FUKQ01000040.1"/>
</dbReference>
<evidence type="ECO:0000313" key="2">
    <source>
        <dbReference type="EMBL" id="SJN37870.1"/>
    </source>
</evidence>
<feature type="region of interest" description="Disordered" evidence="1">
    <location>
        <begin position="40"/>
        <end position="71"/>
    </location>
</feature>
<proteinExistence type="predicted"/>
<organism evidence="2 3">
    <name type="scientific">Luteococcus japonicus LSP_Lj1</name>
    <dbReference type="NCBI Taxonomy" id="1255658"/>
    <lineage>
        <taxon>Bacteria</taxon>
        <taxon>Bacillati</taxon>
        <taxon>Actinomycetota</taxon>
        <taxon>Actinomycetes</taxon>
        <taxon>Propionibacteriales</taxon>
        <taxon>Propionibacteriaceae</taxon>
        <taxon>Luteococcus</taxon>
    </lineage>
</organism>
<protein>
    <submittedName>
        <fullName evidence="2">Uncharacterized protein</fullName>
    </submittedName>
</protein>